<organism evidence="1 2">
    <name type="scientific">Romanomermis culicivorax</name>
    <name type="common">Nematode worm</name>
    <dbReference type="NCBI Taxonomy" id="13658"/>
    <lineage>
        <taxon>Eukaryota</taxon>
        <taxon>Metazoa</taxon>
        <taxon>Ecdysozoa</taxon>
        <taxon>Nematoda</taxon>
        <taxon>Enoplea</taxon>
        <taxon>Dorylaimia</taxon>
        <taxon>Mermithida</taxon>
        <taxon>Mermithoidea</taxon>
        <taxon>Mermithidae</taxon>
        <taxon>Romanomermis</taxon>
    </lineage>
</organism>
<evidence type="ECO:0000313" key="2">
    <source>
        <dbReference type="WBParaSite" id="nRc.2.0.1.t18640-RA"/>
    </source>
</evidence>
<reference evidence="2" key="1">
    <citation type="submission" date="2022-11" db="UniProtKB">
        <authorList>
            <consortium name="WormBaseParasite"/>
        </authorList>
    </citation>
    <scope>IDENTIFICATION</scope>
</reference>
<evidence type="ECO:0000313" key="1">
    <source>
        <dbReference type="Proteomes" id="UP000887565"/>
    </source>
</evidence>
<dbReference type="Proteomes" id="UP000887565">
    <property type="component" value="Unplaced"/>
</dbReference>
<accession>A0A915IWR7</accession>
<dbReference type="AlphaFoldDB" id="A0A915IWR7"/>
<protein>
    <submittedName>
        <fullName evidence="2">Uncharacterized protein</fullName>
    </submittedName>
</protein>
<name>A0A915IWR7_ROMCU</name>
<proteinExistence type="predicted"/>
<keyword evidence="1" id="KW-1185">Reference proteome</keyword>
<sequence>MRINELWLQDHFQVLFFVDNHGPNQGSVAVDDIQLFCEFDGKEQNDCPKIDPSPNFVASSGQVPLNNNDIENQVLQNPSTKGSGIVQESGTSMAIPNATITAVVPETEFSNNVKSVVSK</sequence>
<dbReference type="WBParaSite" id="nRc.2.0.1.t18640-RA">
    <property type="protein sequence ID" value="nRc.2.0.1.t18640-RA"/>
    <property type="gene ID" value="nRc.2.0.1.g18640"/>
</dbReference>